<dbReference type="GO" id="GO:0003677">
    <property type="term" value="F:DNA binding"/>
    <property type="evidence" value="ECO:0007669"/>
    <property type="project" value="InterPro"/>
</dbReference>
<evidence type="ECO:0000259" key="1">
    <source>
        <dbReference type="Pfam" id="PF04851"/>
    </source>
</evidence>
<evidence type="ECO:0000313" key="2">
    <source>
        <dbReference type="EMBL" id="RWU08869.1"/>
    </source>
</evidence>
<dbReference type="EMBL" id="RSFE01000010">
    <property type="protein sequence ID" value="RWU08869.1"/>
    <property type="molecule type" value="Genomic_DNA"/>
</dbReference>
<feature type="domain" description="Helicase/UvrB N-terminal" evidence="1">
    <location>
        <begin position="1"/>
        <end position="125"/>
    </location>
</feature>
<dbReference type="Proteomes" id="UP000288789">
    <property type="component" value="Unassembled WGS sequence"/>
</dbReference>
<dbReference type="OrthoDB" id="5165890at2"/>
<dbReference type="RefSeq" id="WP_128353057.1">
    <property type="nucleotide sequence ID" value="NZ_RSFE01000010.1"/>
</dbReference>
<name>A0A443YXY8_9GAMM</name>
<protein>
    <recommendedName>
        <fullName evidence="1">Helicase/UvrB N-terminal domain-containing protein</fullName>
    </recommendedName>
</protein>
<dbReference type="GO" id="GO:0016787">
    <property type="term" value="F:hydrolase activity"/>
    <property type="evidence" value="ECO:0007669"/>
    <property type="project" value="InterPro"/>
</dbReference>
<dbReference type="Gene3D" id="3.40.50.300">
    <property type="entry name" value="P-loop containing nucleotide triphosphate hydrolases"/>
    <property type="match status" value="1"/>
</dbReference>
<gene>
    <name evidence="2" type="ORF">EGC76_11015</name>
</gene>
<evidence type="ECO:0000313" key="3">
    <source>
        <dbReference type="Proteomes" id="UP000288789"/>
    </source>
</evidence>
<keyword evidence="3" id="KW-1185">Reference proteome</keyword>
<dbReference type="GO" id="GO:0005524">
    <property type="term" value="F:ATP binding"/>
    <property type="evidence" value="ECO:0007669"/>
    <property type="project" value="InterPro"/>
</dbReference>
<proteinExistence type="predicted"/>
<dbReference type="AlphaFoldDB" id="A0A443YXY8"/>
<sequence>MKLRRWQHECVELALSKYSLGDNAFFVHATPGAGKTNMAAALAAELINKNLIDHVICFSPSTAVSNSIKETFERILNRGMNGMLGDIGAVYTYQYLSTGQSKRFDILLSSRVFVVFDEIHHASGDNDACSGQVILATVL</sequence>
<organism evidence="2 3">
    <name type="scientific">Pseudidiomarina gelatinasegens</name>
    <dbReference type="NCBI Taxonomy" id="2487740"/>
    <lineage>
        <taxon>Bacteria</taxon>
        <taxon>Pseudomonadati</taxon>
        <taxon>Pseudomonadota</taxon>
        <taxon>Gammaproteobacteria</taxon>
        <taxon>Alteromonadales</taxon>
        <taxon>Idiomarinaceae</taxon>
        <taxon>Pseudidiomarina</taxon>
    </lineage>
</organism>
<dbReference type="InterPro" id="IPR006935">
    <property type="entry name" value="Helicase/UvrB_N"/>
</dbReference>
<reference evidence="2 3" key="1">
    <citation type="submission" date="2018-12" db="EMBL/GenBank/DDBJ databases">
        <authorList>
            <person name="Li A."/>
            <person name="Zhang M."/>
            <person name="Zhu H."/>
        </authorList>
    </citation>
    <scope>NUCLEOTIDE SEQUENCE [LARGE SCALE GENOMIC DNA]</scope>
    <source>
        <strain evidence="2 3">R04H25</strain>
    </source>
</reference>
<dbReference type="Pfam" id="PF04851">
    <property type="entry name" value="ResIII"/>
    <property type="match status" value="1"/>
</dbReference>
<dbReference type="SUPFAM" id="SSF52540">
    <property type="entry name" value="P-loop containing nucleoside triphosphate hydrolases"/>
    <property type="match status" value="1"/>
</dbReference>
<dbReference type="InterPro" id="IPR027417">
    <property type="entry name" value="P-loop_NTPase"/>
</dbReference>
<accession>A0A443YXY8</accession>
<comment type="caution">
    <text evidence="2">The sequence shown here is derived from an EMBL/GenBank/DDBJ whole genome shotgun (WGS) entry which is preliminary data.</text>
</comment>